<keyword evidence="2" id="KW-1185">Reference proteome</keyword>
<comment type="caution">
    <text evidence="1">The sequence shown here is derived from an EMBL/GenBank/DDBJ whole genome shotgun (WGS) entry which is preliminary data.</text>
</comment>
<organism evidence="1 2">
    <name type="scientific">Acaulospora colombiana</name>
    <dbReference type="NCBI Taxonomy" id="27376"/>
    <lineage>
        <taxon>Eukaryota</taxon>
        <taxon>Fungi</taxon>
        <taxon>Fungi incertae sedis</taxon>
        <taxon>Mucoromycota</taxon>
        <taxon>Glomeromycotina</taxon>
        <taxon>Glomeromycetes</taxon>
        <taxon>Diversisporales</taxon>
        <taxon>Acaulosporaceae</taxon>
        <taxon>Acaulospora</taxon>
    </lineage>
</organism>
<feature type="non-terminal residue" evidence="1">
    <location>
        <position position="1"/>
    </location>
</feature>
<accession>A0ACA9Q2W4</accession>
<evidence type="ECO:0000313" key="1">
    <source>
        <dbReference type="EMBL" id="CAG8731623.1"/>
    </source>
</evidence>
<sequence>RKRDPEDYVRYIAKQRVPNKETYNERMADFKDWYNEEIYI</sequence>
<feature type="non-terminal residue" evidence="1">
    <location>
        <position position="40"/>
    </location>
</feature>
<evidence type="ECO:0000313" key="2">
    <source>
        <dbReference type="Proteomes" id="UP000789525"/>
    </source>
</evidence>
<dbReference type="Proteomes" id="UP000789525">
    <property type="component" value="Unassembled WGS sequence"/>
</dbReference>
<protein>
    <submittedName>
        <fullName evidence="1">9474_t:CDS:1</fullName>
    </submittedName>
</protein>
<proteinExistence type="predicted"/>
<dbReference type="EMBL" id="CAJVPT010043117">
    <property type="protein sequence ID" value="CAG8731623.1"/>
    <property type="molecule type" value="Genomic_DNA"/>
</dbReference>
<name>A0ACA9Q2W4_9GLOM</name>
<gene>
    <name evidence="1" type="ORF">ACOLOM_LOCUS11676</name>
</gene>
<reference evidence="1" key="1">
    <citation type="submission" date="2021-06" db="EMBL/GenBank/DDBJ databases">
        <authorList>
            <person name="Kallberg Y."/>
            <person name="Tangrot J."/>
            <person name="Rosling A."/>
        </authorList>
    </citation>
    <scope>NUCLEOTIDE SEQUENCE</scope>
    <source>
        <strain evidence="1">CL356</strain>
    </source>
</reference>